<evidence type="ECO:0000313" key="1">
    <source>
        <dbReference type="EMBL" id="CAG5059709.1"/>
    </source>
</evidence>
<evidence type="ECO:0000313" key="2">
    <source>
        <dbReference type="Proteomes" id="UP000691718"/>
    </source>
</evidence>
<accession>A0A8S3YGV2</accession>
<reference evidence="1" key="1">
    <citation type="submission" date="2021-04" db="EMBL/GenBank/DDBJ databases">
        <authorList>
            <person name="Tunstrom K."/>
        </authorList>
    </citation>
    <scope>NUCLEOTIDE SEQUENCE</scope>
</reference>
<organism evidence="1 2">
    <name type="scientific">Parnassius apollo</name>
    <name type="common">Apollo butterfly</name>
    <name type="synonym">Papilio apollo</name>
    <dbReference type="NCBI Taxonomy" id="110799"/>
    <lineage>
        <taxon>Eukaryota</taxon>
        <taxon>Metazoa</taxon>
        <taxon>Ecdysozoa</taxon>
        <taxon>Arthropoda</taxon>
        <taxon>Hexapoda</taxon>
        <taxon>Insecta</taxon>
        <taxon>Pterygota</taxon>
        <taxon>Neoptera</taxon>
        <taxon>Endopterygota</taxon>
        <taxon>Lepidoptera</taxon>
        <taxon>Glossata</taxon>
        <taxon>Ditrysia</taxon>
        <taxon>Papilionoidea</taxon>
        <taxon>Papilionidae</taxon>
        <taxon>Parnassiinae</taxon>
        <taxon>Parnassini</taxon>
        <taxon>Parnassius</taxon>
        <taxon>Parnassius</taxon>
    </lineage>
</organism>
<dbReference type="OrthoDB" id="6147888at2759"/>
<keyword evidence="2" id="KW-1185">Reference proteome</keyword>
<dbReference type="Proteomes" id="UP000691718">
    <property type="component" value="Unassembled WGS sequence"/>
</dbReference>
<dbReference type="AlphaFoldDB" id="A0A8S3YGV2"/>
<protein>
    <submittedName>
        <fullName evidence="1">(apollo) hypothetical protein</fullName>
    </submittedName>
</protein>
<proteinExistence type="predicted"/>
<comment type="caution">
    <text evidence="1">The sequence shown here is derived from an EMBL/GenBank/DDBJ whole genome shotgun (WGS) entry which is preliminary data.</text>
</comment>
<dbReference type="EMBL" id="CAJQZP010001706">
    <property type="protein sequence ID" value="CAG5059709.1"/>
    <property type="molecule type" value="Genomic_DNA"/>
</dbReference>
<name>A0A8S3YGV2_PARAO</name>
<sequence length="151" mass="17584">MTKWTIKRKELRWKVYRKGKQREIEEDCGGADPKGCSANGGKTESLSSFWIGCHNLNLWCTGIAKCYTKQYFFHGIIYWYYWGCSNVTVDFWGKRKDKIIDANDWIPLLEMSPKIRDAIYLTPKLSDGTEYKLIIKFGKVLNAQKIGQVLE</sequence>
<gene>
    <name evidence="1" type="ORF">PAPOLLO_LOCUS28096</name>
</gene>